<dbReference type="PANTHER" id="PTHR43649">
    <property type="entry name" value="ARABINOSE-BINDING PROTEIN-RELATED"/>
    <property type="match status" value="1"/>
</dbReference>
<evidence type="ECO:0000256" key="4">
    <source>
        <dbReference type="ARBA" id="ARBA00023139"/>
    </source>
</evidence>
<protein>
    <submittedName>
        <fullName evidence="7">Carbohydrate ABC transporter substrate-binding protein, CUT1 family</fullName>
    </submittedName>
</protein>
<dbReference type="InterPro" id="IPR050490">
    <property type="entry name" value="Bact_solute-bd_prot1"/>
</dbReference>
<keyword evidence="2 6" id="KW-0732">Signal</keyword>
<dbReference type="OrthoDB" id="4289620at2"/>
<reference evidence="7 8" key="1">
    <citation type="submission" date="2016-10" db="EMBL/GenBank/DDBJ databases">
        <authorList>
            <person name="de Groot N.N."/>
        </authorList>
    </citation>
    <scope>NUCLEOTIDE SEQUENCE [LARGE SCALE GENOMIC DNA]</scope>
    <source>
        <strain evidence="7 8">DSM 22126</strain>
    </source>
</reference>
<evidence type="ECO:0000256" key="2">
    <source>
        <dbReference type="ARBA" id="ARBA00022729"/>
    </source>
</evidence>
<dbReference type="InterPro" id="IPR006059">
    <property type="entry name" value="SBP"/>
</dbReference>
<evidence type="ECO:0000256" key="6">
    <source>
        <dbReference type="SAM" id="SignalP"/>
    </source>
</evidence>
<dbReference type="Proteomes" id="UP000185663">
    <property type="component" value="Chromosome I"/>
</dbReference>
<keyword evidence="8" id="KW-1185">Reference proteome</keyword>
<organism evidence="7 8">
    <name type="scientific">Paraoerskovia marina</name>
    <dbReference type="NCBI Taxonomy" id="545619"/>
    <lineage>
        <taxon>Bacteria</taxon>
        <taxon>Bacillati</taxon>
        <taxon>Actinomycetota</taxon>
        <taxon>Actinomycetes</taxon>
        <taxon>Micrococcales</taxon>
        <taxon>Cellulomonadaceae</taxon>
        <taxon>Paraoerskovia</taxon>
    </lineage>
</organism>
<keyword evidence="5" id="KW-0449">Lipoprotein</keyword>
<feature type="signal peptide" evidence="6">
    <location>
        <begin position="1"/>
        <end position="22"/>
    </location>
</feature>
<dbReference type="PANTHER" id="PTHR43649:SF33">
    <property type="entry name" value="POLYGALACTURONAN_RHAMNOGALACTURONAN-BINDING PROTEIN YTCQ"/>
    <property type="match status" value="1"/>
</dbReference>
<dbReference type="Pfam" id="PF01547">
    <property type="entry name" value="SBP_bac_1"/>
    <property type="match status" value="1"/>
</dbReference>
<dbReference type="eggNOG" id="COG1653">
    <property type="taxonomic scope" value="Bacteria"/>
</dbReference>
<name>A0A1H1M4V8_9CELL</name>
<evidence type="ECO:0000256" key="5">
    <source>
        <dbReference type="ARBA" id="ARBA00023288"/>
    </source>
</evidence>
<dbReference type="PROSITE" id="PS51257">
    <property type="entry name" value="PROKAR_LIPOPROTEIN"/>
    <property type="match status" value="1"/>
</dbReference>
<keyword evidence="3" id="KW-0472">Membrane</keyword>
<dbReference type="RefSeq" id="WP_083371192.1">
    <property type="nucleotide sequence ID" value="NZ_LT629776.1"/>
</dbReference>
<dbReference type="Gene3D" id="3.40.190.10">
    <property type="entry name" value="Periplasmic binding protein-like II"/>
    <property type="match status" value="1"/>
</dbReference>
<dbReference type="AlphaFoldDB" id="A0A1H1M4V8"/>
<sequence>MTTRSWRSGLALLAVTTLTLTACGLDSGESDDTAEPAESAAAEEITGKITFSTLQLKPTFTEYIDGVIDDFEAEYPGTEVEWIDIPFQGAQEKIATDASAGTLPDVINLNPNFAQPLESEGLFVDLDTAVPELREDYVAGAWDAFQVPSQEGSFGFPWYLTSEVTMYNTDEFEAAGLDPETPPATFDELYASATTISETSDGEVYGMHPALENRFMLDLAKEGVPVLADDGTTWTFNTPEAVEHVEKLAELYQDGVFPPDSLTEDHAKETEAYQAGQVALFPSGPNFLTIIEENAPEIAEATGVGPQITGASDAANMSVMGLMVPTSSENQATALKFAEFMTNAENQLAFSKIVTIFPSVKDALADPYFTDDSDGTVESKARRVSAEQLDGAQNLLPVQYDDRVKAIVVGKVQLAMTGDLSAQEALDQAVEEANAVSGN</sequence>
<keyword evidence="1" id="KW-1003">Cell membrane</keyword>
<evidence type="ECO:0000313" key="8">
    <source>
        <dbReference type="Proteomes" id="UP000185663"/>
    </source>
</evidence>
<keyword evidence="4" id="KW-0564">Palmitate</keyword>
<evidence type="ECO:0000313" key="7">
    <source>
        <dbReference type="EMBL" id="SDR81844.1"/>
    </source>
</evidence>
<dbReference type="SUPFAM" id="SSF53850">
    <property type="entry name" value="Periplasmic binding protein-like II"/>
    <property type="match status" value="1"/>
</dbReference>
<evidence type="ECO:0000256" key="1">
    <source>
        <dbReference type="ARBA" id="ARBA00022475"/>
    </source>
</evidence>
<dbReference type="EMBL" id="LT629776">
    <property type="protein sequence ID" value="SDR81844.1"/>
    <property type="molecule type" value="Genomic_DNA"/>
</dbReference>
<dbReference type="CDD" id="cd13585">
    <property type="entry name" value="PBP2_TMBP_like"/>
    <property type="match status" value="1"/>
</dbReference>
<feature type="chain" id="PRO_5038859690" evidence="6">
    <location>
        <begin position="23"/>
        <end position="439"/>
    </location>
</feature>
<gene>
    <name evidence="7" type="ORF">SAMN04489860_0138</name>
</gene>
<evidence type="ECO:0000256" key="3">
    <source>
        <dbReference type="ARBA" id="ARBA00023136"/>
    </source>
</evidence>
<dbReference type="STRING" id="545619.SAMN04489860_0138"/>
<accession>A0A1H1M4V8</accession>
<proteinExistence type="predicted"/>